<reference evidence="2" key="2">
    <citation type="submission" date="2020-09" db="EMBL/GenBank/DDBJ databases">
        <authorList>
            <person name="Sun Q."/>
            <person name="Zhou Y."/>
        </authorList>
    </citation>
    <scope>NUCLEOTIDE SEQUENCE</scope>
    <source>
        <strain evidence="2">CGMCC 1.12785</strain>
    </source>
</reference>
<comment type="caution">
    <text evidence="2">The sequence shown here is derived from an EMBL/GenBank/DDBJ whole genome shotgun (WGS) entry which is preliminary data.</text>
</comment>
<proteinExistence type="predicted"/>
<name>A0A8J2TZA2_9MICO</name>
<reference evidence="2" key="1">
    <citation type="journal article" date="2014" name="Int. J. Syst. Evol. Microbiol.">
        <title>Complete genome sequence of Corynebacterium casei LMG S-19264T (=DSM 44701T), isolated from a smear-ripened cheese.</title>
        <authorList>
            <consortium name="US DOE Joint Genome Institute (JGI-PGF)"/>
            <person name="Walter F."/>
            <person name="Albersmeier A."/>
            <person name="Kalinowski J."/>
            <person name="Ruckert C."/>
        </authorList>
    </citation>
    <scope>NUCLEOTIDE SEQUENCE</scope>
    <source>
        <strain evidence="2">CGMCC 1.12785</strain>
    </source>
</reference>
<keyword evidence="3" id="KW-1185">Reference proteome</keyword>
<dbReference type="InterPro" id="IPR018561">
    <property type="entry name" value="AosR"/>
</dbReference>
<feature type="region of interest" description="Disordered" evidence="1">
    <location>
        <begin position="195"/>
        <end position="236"/>
    </location>
</feature>
<accession>A0A8J2TZA2</accession>
<dbReference type="EMBL" id="BMFY01000009">
    <property type="protein sequence ID" value="GGA19209.1"/>
    <property type="molecule type" value="Genomic_DNA"/>
</dbReference>
<evidence type="ECO:0000313" key="2">
    <source>
        <dbReference type="EMBL" id="GGA19209.1"/>
    </source>
</evidence>
<gene>
    <name evidence="2" type="ORF">GCM10011333_22970</name>
</gene>
<protein>
    <recommendedName>
        <fullName evidence="4">DUF2017 domain-containing protein</fullName>
    </recommendedName>
</protein>
<dbReference type="AlphaFoldDB" id="A0A8J2TZA2"/>
<evidence type="ECO:0000313" key="3">
    <source>
        <dbReference type="Proteomes" id="UP000616114"/>
    </source>
</evidence>
<dbReference type="RefSeq" id="WP_188551024.1">
    <property type="nucleotide sequence ID" value="NZ_BMFY01000009.1"/>
</dbReference>
<sequence>MATAFMRQGRPARFTAHLEPGERSLIASVFSDTIALLGSGRDEGPQDEFSRIVGISENTAPPSDPALARLLPDAAPDDPERAAEFRRYTEAGLRDAKIARLKTALLTLRRSDPLRLAEPEAQAWLAALTDVRLVLASRMGIEDEDDVRDLAERAGRDRHGRRGEDSDSMIFAVYEFLTWLQETLAEALLEGLEDDTTADDEDTHRPGGAAGAAGPDLGSADAGDGGGGRGTDEEDI</sequence>
<organism evidence="2 3">
    <name type="scientific">Sediminivirga luteola</name>
    <dbReference type="NCBI Taxonomy" id="1774748"/>
    <lineage>
        <taxon>Bacteria</taxon>
        <taxon>Bacillati</taxon>
        <taxon>Actinomycetota</taxon>
        <taxon>Actinomycetes</taxon>
        <taxon>Micrococcales</taxon>
        <taxon>Brevibacteriaceae</taxon>
        <taxon>Sediminivirga</taxon>
    </lineage>
</organism>
<dbReference type="Proteomes" id="UP000616114">
    <property type="component" value="Unassembled WGS sequence"/>
</dbReference>
<feature type="compositionally biased region" description="Low complexity" evidence="1">
    <location>
        <begin position="212"/>
        <end position="222"/>
    </location>
</feature>
<evidence type="ECO:0008006" key="4">
    <source>
        <dbReference type="Google" id="ProtNLM"/>
    </source>
</evidence>
<evidence type="ECO:0000256" key="1">
    <source>
        <dbReference type="SAM" id="MobiDB-lite"/>
    </source>
</evidence>
<dbReference type="Pfam" id="PF09438">
    <property type="entry name" value="DUF2017"/>
    <property type="match status" value="1"/>
</dbReference>